<dbReference type="GO" id="GO:0008836">
    <property type="term" value="F:diaminopimelate decarboxylase activity"/>
    <property type="evidence" value="ECO:0007669"/>
    <property type="project" value="TreeGrafter"/>
</dbReference>
<dbReference type="EC" id="4.1.1.96" evidence="8"/>
<dbReference type="AlphaFoldDB" id="A0A412AXR0"/>
<evidence type="ECO:0000313" key="8">
    <source>
        <dbReference type="EMBL" id="RGQ41132.1"/>
    </source>
</evidence>
<dbReference type="PANTHER" id="PTHR43727">
    <property type="entry name" value="DIAMINOPIMELATE DECARBOXYLASE"/>
    <property type="match status" value="1"/>
</dbReference>
<accession>A0A412AXR0</accession>
<dbReference type="SUPFAM" id="SSF51419">
    <property type="entry name" value="PLP-binding barrel"/>
    <property type="match status" value="1"/>
</dbReference>
<proteinExistence type="predicted"/>
<dbReference type="PANTHER" id="PTHR43727:SF1">
    <property type="entry name" value="CARBOXYNORSPERMIDINE_CARBOXYSPERMIDINE DECARBOXYLASE"/>
    <property type="match status" value="1"/>
</dbReference>
<dbReference type="Proteomes" id="UP000284751">
    <property type="component" value="Unassembled WGS sequence"/>
</dbReference>
<comment type="caution">
    <text evidence="8">The sequence shown here is derived from an EMBL/GenBank/DDBJ whole genome shotgun (WGS) entry which is preliminary data.</text>
</comment>
<keyword evidence="4" id="KW-0745">Spermidine biosynthesis</keyword>
<dbReference type="GO" id="GO:0045312">
    <property type="term" value="P:nor-spermidine biosynthetic process"/>
    <property type="evidence" value="ECO:0007669"/>
    <property type="project" value="InterPro"/>
</dbReference>
<organism evidence="8 9">
    <name type="scientific">[Clostridium] leptum</name>
    <dbReference type="NCBI Taxonomy" id="1535"/>
    <lineage>
        <taxon>Bacteria</taxon>
        <taxon>Bacillati</taxon>
        <taxon>Bacillota</taxon>
        <taxon>Clostridia</taxon>
        <taxon>Eubacteriales</taxon>
        <taxon>Oscillospiraceae</taxon>
        <taxon>Oscillospiraceae incertae sedis</taxon>
    </lineage>
</organism>
<dbReference type="Pfam" id="PF00278">
    <property type="entry name" value="Orn_DAP_Arg_deC"/>
    <property type="match status" value="1"/>
</dbReference>
<dbReference type="SUPFAM" id="SSF50621">
    <property type="entry name" value="Alanine racemase C-terminal domain-like"/>
    <property type="match status" value="1"/>
</dbReference>
<reference evidence="8 9" key="1">
    <citation type="submission" date="2018-08" db="EMBL/GenBank/DDBJ databases">
        <title>A genome reference for cultivated species of the human gut microbiota.</title>
        <authorList>
            <person name="Zou Y."/>
            <person name="Xue W."/>
            <person name="Luo G."/>
        </authorList>
    </citation>
    <scope>NUCLEOTIDE SEQUENCE [LARGE SCALE GENOMIC DNA]</scope>
    <source>
        <strain evidence="8 9">AF28-26</strain>
    </source>
</reference>
<feature type="domain" description="Orn/DAP/Arg decarboxylase 2 C-terminal" evidence="7">
    <location>
        <begin position="13"/>
        <end position="332"/>
    </location>
</feature>
<evidence type="ECO:0000256" key="2">
    <source>
        <dbReference type="ARBA" id="ARBA00022793"/>
    </source>
</evidence>
<evidence type="ECO:0000256" key="5">
    <source>
        <dbReference type="ARBA" id="ARBA00023239"/>
    </source>
</evidence>
<keyword evidence="5 8" id="KW-0456">Lyase</keyword>
<feature type="binding site" evidence="6">
    <location>
        <position position="240"/>
    </location>
    <ligand>
        <name>substrate</name>
    </ligand>
</feature>
<evidence type="ECO:0000256" key="6">
    <source>
        <dbReference type="PIRSR" id="PIRSR038941-1"/>
    </source>
</evidence>
<comment type="cofactor">
    <cofactor evidence="1">
        <name>pyridoxal 5'-phosphate</name>
        <dbReference type="ChEBI" id="CHEBI:597326"/>
    </cofactor>
</comment>
<dbReference type="InterPro" id="IPR029066">
    <property type="entry name" value="PLP-binding_barrel"/>
</dbReference>
<feature type="binding site" evidence="6">
    <location>
        <position position="276"/>
    </location>
    <ligand>
        <name>substrate</name>
    </ligand>
</feature>
<dbReference type="FunFam" id="3.20.20.10:FF:000012">
    <property type="entry name" value="Carboxynorspermidine/carboxyspermidine decarboxylase"/>
    <property type="match status" value="1"/>
</dbReference>
<evidence type="ECO:0000256" key="1">
    <source>
        <dbReference type="ARBA" id="ARBA00001933"/>
    </source>
</evidence>
<dbReference type="NCBIfam" id="TIGR01047">
    <property type="entry name" value="nspC"/>
    <property type="match status" value="1"/>
</dbReference>
<keyword evidence="3" id="KW-0663">Pyridoxal phosphate</keyword>
<dbReference type="CDD" id="cd06829">
    <property type="entry name" value="PLPDE_III_CANSDC"/>
    <property type="match status" value="1"/>
</dbReference>
<dbReference type="InterPro" id="IPR005730">
    <property type="entry name" value="Nsp_de-COase"/>
</dbReference>
<dbReference type="InterPro" id="IPR022643">
    <property type="entry name" value="De-COase2_C"/>
</dbReference>
<name>A0A412AXR0_9FIRM</name>
<gene>
    <name evidence="8" type="primary">nspC</name>
    <name evidence="8" type="ORF">DWY99_06815</name>
</gene>
<sequence>MELPFSSLQTPCYVVDEALLERNLVILKQVIDRTGCKILLAQKAFSMFACYPLIGSYLNGTTASGLFEARLGKEEMGGETHIFSPAYREDEIDEILSLCDHVVFNSFSQWEKYRDKVLASGKSAGLRLNPEHSTQDHAIYDPCSPGSRLGITLKKFRPDLLDGIEGLHFHTLCEQDAAPLVETVAVVEEKFGPWLSQMKWLNFGGGHHITRPGYDIDALVSCVSRVQERYGVQVYLEPGEAVALNAGFLVSTVLDVLENSGNIAVLDTSAACHMPDVLEMPYRPPIAGGGGLGEKAYDYRLGGPTCLAGDVIGDYSFDEPLSPGSRVVFCDMAIYSMVKNNTFNGMNLPAIYLKKQDGSIQLVRKFGYEDFKTRLS</sequence>
<dbReference type="Gene3D" id="2.40.37.10">
    <property type="entry name" value="Lyase, Ornithine Decarboxylase, Chain A, domain 1"/>
    <property type="match status" value="1"/>
</dbReference>
<dbReference type="Gene3D" id="3.20.20.10">
    <property type="entry name" value="Alanine racemase"/>
    <property type="match status" value="1"/>
</dbReference>
<evidence type="ECO:0000256" key="4">
    <source>
        <dbReference type="ARBA" id="ARBA00023066"/>
    </source>
</evidence>
<dbReference type="InterPro" id="IPR009006">
    <property type="entry name" value="Ala_racemase/Decarboxylase_C"/>
</dbReference>
<protein>
    <submittedName>
        <fullName evidence="8">Carboxynorspermidine decarboxylase</fullName>
        <ecNumber evidence="8">4.1.1.96</ecNumber>
    </submittedName>
</protein>
<evidence type="ECO:0000259" key="7">
    <source>
        <dbReference type="Pfam" id="PF00278"/>
    </source>
</evidence>
<keyword evidence="2" id="KW-0210">Decarboxylase</keyword>
<dbReference type="GO" id="GO:0009089">
    <property type="term" value="P:lysine biosynthetic process via diaminopimelate"/>
    <property type="evidence" value="ECO:0007669"/>
    <property type="project" value="TreeGrafter"/>
</dbReference>
<dbReference type="PIRSF" id="PIRSF038941">
    <property type="entry name" value="NspC"/>
    <property type="match status" value="1"/>
</dbReference>
<dbReference type="GO" id="GO:0008295">
    <property type="term" value="P:spermidine biosynthetic process"/>
    <property type="evidence" value="ECO:0007669"/>
    <property type="project" value="UniProtKB-KW"/>
</dbReference>
<evidence type="ECO:0000256" key="3">
    <source>
        <dbReference type="ARBA" id="ARBA00022898"/>
    </source>
</evidence>
<dbReference type="EMBL" id="QRTC01000021">
    <property type="protein sequence ID" value="RGQ41132.1"/>
    <property type="molecule type" value="Genomic_DNA"/>
</dbReference>
<evidence type="ECO:0000313" key="9">
    <source>
        <dbReference type="Proteomes" id="UP000284751"/>
    </source>
</evidence>